<evidence type="ECO:0000256" key="7">
    <source>
        <dbReference type="SAM" id="Phobius"/>
    </source>
</evidence>
<evidence type="ECO:0000256" key="2">
    <source>
        <dbReference type="ARBA" id="ARBA00022692"/>
    </source>
</evidence>
<comment type="subcellular location">
    <subcellularLocation>
        <location evidence="1 5">Membrane</location>
        <topology evidence="1 5">Multi-pass membrane protein</topology>
    </subcellularLocation>
</comment>
<dbReference type="GO" id="GO:0051205">
    <property type="term" value="P:protein insertion into membrane"/>
    <property type="evidence" value="ECO:0007669"/>
    <property type="project" value="TreeGrafter"/>
</dbReference>
<evidence type="ECO:0000313" key="11">
    <source>
        <dbReference type="Proteomes" id="UP000095751"/>
    </source>
</evidence>
<evidence type="ECO:0000256" key="1">
    <source>
        <dbReference type="ARBA" id="ARBA00004141"/>
    </source>
</evidence>
<dbReference type="Proteomes" id="UP000095751">
    <property type="component" value="Unassembled WGS sequence"/>
</dbReference>
<proteinExistence type="inferred from homology"/>
<protein>
    <submittedName>
        <fullName evidence="10">60KD_IMP-domain-containing protein</fullName>
    </submittedName>
</protein>
<evidence type="ECO:0000256" key="6">
    <source>
        <dbReference type="SAM" id="MobiDB-lite"/>
    </source>
</evidence>
<keyword evidence="2 5" id="KW-0812">Transmembrane</keyword>
<comment type="similarity">
    <text evidence="5">Belongs to the OXA1/ALB3/YidC family.</text>
</comment>
<name>A0A1E7F2C3_9STRA</name>
<evidence type="ECO:0000256" key="4">
    <source>
        <dbReference type="ARBA" id="ARBA00023136"/>
    </source>
</evidence>
<gene>
    <name evidence="10" type="ORF">FRACYDRAFT_211040</name>
</gene>
<dbReference type="KEGG" id="fcy:FRACYDRAFT_211040"/>
<accession>A0A1E7F2C3</accession>
<feature type="signal peptide" evidence="8">
    <location>
        <begin position="1"/>
        <end position="24"/>
    </location>
</feature>
<dbReference type="PRINTS" id="PR00701">
    <property type="entry name" value="60KDINNERMP"/>
</dbReference>
<dbReference type="GO" id="GO:0016020">
    <property type="term" value="C:membrane"/>
    <property type="evidence" value="ECO:0007669"/>
    <property type="project" value="UniProtKB-SubCell"/>
</dbReference>
<keyword evidence="11" id="KW-1185">Reference proteome</keyword>
<dbReference type="Pfam" id="PF02096">
    <property type="entry name" value="60KD_IMP"/>
    <property type="match status" value="1"/>
</dbReference>
<dbReference type="EMBL" id="KV784365">
    <property type="protein sequence ID" value="OEU12351.1"/>
    <property type="molecule type" value="Genomic_DNA"/>
</dbReference>
<dbReference type="GO" id="GO:0032977">
    <property type="term" value="F:membrane insertase activity"/>
    <property type="evidence" value="ECO:0007669"/>
    <property type="project" value="InterPro"/>
</dbReference>
<feature type="chain" id="PRO_5009192543" evidence="8">
    <location>
        <begin position="25"/>
        <end position="444"/>
    </location>
</feature>
<evidence type="ECO:0000259" key="9">
    <source>
        <dbReference type="Pfam" id="PF02096"/>
    </source>
</evidence>
<evidence type="ECO:0000256" key="5">
    <source>
        <dbReference type="RuleBase" id="RU003945"/>
    </source>
</evidence>
<dbReference type="OrthoDB" id="2148490at2759"/>
<feature type="domain" description="Membrane insertase YidC/Oxa/ALB C-terminal" evidence="9">
    <location>
        <begin position="133"/>
        <end position="341"/>
    </location>
</feature>
<evidence type="ECO:0000256" key="8">
    <source>
        <dbReference type="SAM" id="SignalP"/>
    </source>
</evidence>
<keyword evidence="3 7" id="KW-1133">Transmembrane helix</keyword>
<organism evidence="10 11">
    <name type="scientific">Fragilariopsis cylindrus CCMP1102</name>
    <dbReference type="NCBI Taxonomy" id="635003"/>
    <lineage>
        <taxon>Eukaryota</taxon>
        <taxon>Sar</taxon>
        <taxon>Stramenopiles</taxon>
        <taxon>Ochrophyta</taxon>
        <taxon>Bacillariophyta</taxon>
        <taxon>Bacillariophyceae</taxon>
        <taxon>Bacillariophycidae</taxon>
        <taxon>Bacillariales</taxon>
        <taxon>Bacillariaceae</taxon>
        <taxon>Fragilariopsis</taxon>
    </lineage>
</organism>
<dbReference type="PANTHER" id="PTHR12428">
    <property type="entry name" value="OXA1"/>
    <property type="match status" value="1"/>
</dbReference>
<dbReference type="CDD" id="cd20070">
    <property type="entry name" value="5TM_YidC_Alb3"/>
    <property type="match status" value="1"/>
</dbReference>
<dbReference type="InterPro" id="IPR028055">
    <property type="entry name" value="YidC/Oxa/ALB_C"/>
</dbReference>
<keyword evidence="4 7" id="KW-0472">Membrane</keyword>
<dbReference type="PANTHER" id="PTHR12428:SF14">
    <property type="entry name" value="ALBINO3-LIKE PROTEIN 1, CHLOROPLASTIC"/>
    <property type="match status" value="1"/>
</dbReference>
<dbReference type="InterPro" id="IPR047196">
    <property type="entry name" value="YidC_ALB_C"/>
</dbReference>
<evidence type="ECO:0000256" key="3">
    <source>
        <dbReference type="ARBA" id="ARBA00022989"/>
    </source>
</evidence>
<feature type="transmembrane region" description="Helical" evidence="7">
    <location>
        <begin position="303"/>
        <end position="327"/>
    </location>
</feature>
<evidence type="ECO:0000313" key="10">
    <source>
        <dbReference type="EMBL" id="OEU12351.1"/>
    </source>
</evidence>
<feature type="compositionally biased region" description="Low complexity" evidence="6">
    <location>
        <begin position="419"/>
        <end position="428"/>
    </location>
</feature>
<sequence>MKFSFQFTTLSLALLGNAGRITDAFAPVGFSGASRQSTARSFSPMDPSNLHDIPNQIQSIQHAFSTLSIADLGTAGAVAADVVQSVDPSGAVGEVAEVASKNGWFGFLTAPTMQFLQLIHTGLMSVGLDSNSWGVSIIVLTLSIKLLTFPLTKAQLESTQKMQLLQPTLKETQAKYQSNPEVMNQKIAELYKENNVNPLAGCIPSIVQIPVFIGLYRAVLDLANNNKLDEAFLWLPSLEGPVYGADPTKGSAWLFDNWVNGVPSLGWADTAKFLILPVVLVLSQFASMELMATPETKDSQPAFLKFLPLMIGWFSLNVPSALCVYWVTNNVVTTGTTVLIRNNLKNVAPVAMASASVADVVVTPPKSNVFTPSPTIREKPDGFASATSQARGSDGVAPITGNSAGAIDAEVVEDDSDDSAQASVSSEASTKKRGTKKKKKKRKN</sequence>
<feature type="region of interest" description="Disordered" evidence="6">
    <location>
        <begin position="368"/>
        <end position="444"/>
    </location>
</feature>
<dbReference type="NCBIfam" id="TIGR03592">
    <property type="entry name" value="yidC_oxa1_cterm"/>
    <property type="match status" value="1"/>
</dbReference>
<dbReference type="InterPro" id="IPR001708">
    <property type="entry name" value="YidC/ALB3/OXA1/COX18"/>
</dbReference>
<feature type="compositionally biased region" description="Basic residues" evidence="6">
    <location>
        <begin position="431"/>
        <end position="444"/>
    </location>
</feature>
<keyword evidence="8" id="KW-0732">Signal</keyword>
<dbReference type="InParanoid" id="A0A1E7F2C3"/>
<dbReference type="AlphaFoldDB" id="A0A1E7F2C3"/>
<reference evidence="10 11" key="1">
    <citation type="submission" date="2016-09" db="EMBL/GenBank/DDBJ databases">
        <title>Extensive genetic diversity and differential bi-allelic expression allows diatom success in the polar Southern Ocean.</title>
        <authorList>
            <consortium name="DOE Joint Genome Institute"/>
            <person name="Mock T."/>
            <person name="Otillar R.P."/>
            <person name="Strauss J."/>
            <person name="Dupont C."/>
            <person name="Frickenhaus S."/>
            <person name="Maumus F."/>
            <person name="Mcmullan M."/>
            <person name="Sanges R."/>
            <person name="Schmutz J."/>
            <person name="Toseland A."/>
            <person name="Valas R."/>
            <person name="Veluchamy A."/>
            <person name="Ward B.J."/>
            <person name="Allen A."/>
            <person name="Barry K."/>
            <person name="Falciatore A."/>
            <person name="Ferrante M."/>
            <person name="Fortunato A.E."/>
            <person name="Gloeckner G."/>
            <person name="Gruber A."/>
            <person name="Hipkin R."/>
            <person name="Janech M."/>
            <person name="Kroth P."/>
            <person name="Leese F."/>
            <person name="Lindquist E."/>
            <person name="Lyon B.R."/>
            <person name="Martin J."/>
            <person name="Mayer C."/>
            <person name="Parker M."/>
            <person name="Quesneville H."/>
            <person name="Raymond J."/>
            <person name="Uhlig C."/>
            <person name="Valentin K.U."/>
            <person name="Worden A.Z."/>
            <person name="Armbrust E.V."/>
            <person name="Bowler C."/>
            <person name="Green B."/>
            <person name="Moulton V."/>
            <person name="Van Oosterhout C."/>
            <person name="Grigoriev I."/>
        </authorList>
    </citation>
    <scope>NUCLEOTIDE SEQUENCE [LARGE SCALE GENOMIC DNA]</scope>
    <source>
        <strain evidence="10 11">CCMP1102</strain>
    </source>
</reference>